<evidence type="ECO:0000259" key="15">
    <source>
        <dbReference type="PROSITE" id="PS50109"/>
    </source>
</evidence>
<evidence type="ECO:0000256" key="4">
    <source>
        <dbReference type="ARBA" id="ARBA00022553"/>
    </source>
</evidence>
<dbReference type="PANTHER" id="PTHR43047">
    <property type="entry name" value="TWO-COMPONENT HISTIDINE PROTEIN KINASE"/>
    <property type="match status" value="1"/>
</dbReference>
<evidence type="ECO:0000256" key="10">
    <source>
        <dbReference type="ARBA" id="ARBA00022989"/>
    </source>
</evidence>
<evidence type="ECO:0000256" key="9">
    <source>
        <dbReference type="ARBA" id="ARBA00022840"/>
    </source>
</evidence>
<evidence type="ECO:0000256" key="13">
    <source>
        <dbReference type="SAM" id="MobiDB-lite"/>
    </source>
</evidence>
<keyword evidence="14" id="KW-0732">Signal</keyword>
<keyword evidence="5" id="KW-0808">Transferase</keyword>
<dbReference type="InterPro" id="IPR003594">
    <property type="entry name" value="HATPase_dom"/>
</dbReference>
<comment type="subcellular location">
    <subcellularLocation>
        <location evidence="2">Membrane</location>
    </subcellularLocation>
</comment>
<dbReference type="Pfam" id="PF00072">
    <property type="entry name" value="Response_reg"/>
    <property type="match status" value="1"/>
</dbReference>
<protein>
    <recommendedName>
        <fullName evidence="3">histidine kinase</fullName>
        <ecNumber evidence="3">2.7.13.3</ecNumber>
    </recommendedName>
</protein>
<dbReference type="GO" id="GO:0005524">
    <property type="term" value="F:ATP binding"/>
    <property type="evidence" value="ECO:0007669"/>
    <property type="project" value="UniProtKB-KW"/>
</dbReference>
<keyword evidence="11" id="KW-0472">Membrane</keyword>
<dbReference type="CDD" id="cd16922">
    <property type="entry name" value="HATPase_EvgS-ArcB-TorS-like"/>
    <property type="match status" value="1"/>
</dbReference>
<dbReference type="SUPFAM" id="SSF47384">
    <property type="entry name" value="Homodimeric domain of signal transducing histidine kinase"/>
    <property type="match status" value="1"/>
</dbReference>
<evidence type="ECO:0000256" key="8">
    <source>
        <dbReference type="ARBA" id="ARBA00022777"/>
    </source>
</evidence>
<keyword evidence="4 12" id="KW-0597">Phosphoprotein</keyword>
<evidence type="ECO:0000313" key="18">
    <source>
        <dbReference type="Proteomes" id="UP001238163"/>
    </source>
</evidence>
<evidence type="ECO:0000313" key="17">
    <source>
        <dbReference type="EMBL" id="MDQ0291302.1"/>
    </source>
</evidence>
<dbReference type="SMART" id="SM00448">
    <property type="entry name" value="REC"/>
    <property type="match status" value="1"/>
</dbReference>
<evidence type="ECO:0000256" key="2">
    <source>
        <dbReference type="ARBA" id="ARBA00004370"/>
    </source>
</evidence>
<keyword evidence="10" id="KW-1133">Transmembrane helix</keyword>
<evidence type="ECO:0000256" key="6">
    <source>
        <dbReference type="ARBA" id="ARBA00022692"/>
    </source>
</evidence>
<keyword evidence="9" id="KW-0067">ATP-binding</keyword>
<dbReference type="InterPro" id="IPR005467">
    <property type="entry name" value="His_kinase_dom"/>
</dbReference>
<dbReference type="SMART" id="SM00387">
    <property type="entry name" value="HATPase_c"/>
    <property type="match status" value="1"/>
</dbReference>
<dbReference type="InterPro" id="IPR036097">
    <property type="entry name" value="HisK_dim/P_sf"/>
</dbReference>
<dbReference type="Gene3D" id="1.10.287.130">
    <property type="match status" value="1"/>
</dbReference>
<evidence type="ECO:0000256" key="11">
    <source>
        <dbReference type="ARBA" id="ARBA00023136"/>
    </source>
</evidence>
<dbReference type="AlphaFoldDB" id="A0AAE3VIR4"/>
<dbReference type="GO" id="GO:0000155">
    <property type="term" value="F:phosphorelay sensor kinase activity"/>
    <property type="evidence" value="ECO:0007669"/>
    <property type="project" value="InterPro"/>
</dbReference>
<name>A0AAE3VIR4_9BACT</name>
<dbReference type="CDD" id="cd00082">
    <property type="entry name" value="HisKA"/>
    <property type="match status" value="1"/>
</dbReference>
<keyword evidence="8 17" id="KW-0418">Kinase</keyword>
<evidence type="ECO:0000256" key="7">
    <source>
        <dbReference type="ARBA" id="ARBA00022741"/>
    </source>
</evidence>
<dbReference type="FunFam" id="1.10.287.130:FF:000004">
    <property type="entry name" value="Ethylene receptor 1"/>
    <property type="match status" value="1"/>
</dbReference>
<accession>A0AAE3VIR4</accession>
<comment type="catalytic activity">
    <reaction evidence="1">
        <text>ATP + protein L-histidine = ADP + protein N-phospho-L-histidine.</text>
        <dbReference type="EC" id="2.7.13.3"/>
    </reaction>
</comment>
<evidence type="ECO:0000259" key="16">
    <source>
        <dbReference type="PROSITE" id="PS50110"/>
    </source>
</evidence>
<comment type="caution">
    <text evidence="17">The sequence shown here is derived from an EMBL/GenBank/DDBJ whole genome shotgun (WGS) entry which is preliminary data.</text>
</comment>
<dbReference type="InterPro" id="IPR011006">
    <property type="entry name" value="CheY-like_superfamily"/>
</dbReference>
<dbReference type="Pfam" id="PF02518">
    <property type="entry name" value="HATPase_c"/>
    <property type="match status" value="1"/>
</dbReference>
<feature type="compositionally biased region" description="Low complexity" evidence="13">
    <location>
        <begin position="656"/>
        <end position="669"/>
    </location>
</feature>
<proteinExistence type="predicted"/>
<keyword evidence="18" id="KW-1185">Reference proteome</keyword>
<dbReference type="SUPFAM" id="SSF52172">
    <property type="entry name" value="CheY-like"/>
    <property type="match status" value="1"/>
</dbReference>
<evidence type="ECO:0000256" key="5">
    <source>
        <dbReference type="ARBA" id="ARBA00022679"/>
    </source>
</evidence>
<dbReference type="Gene3D" id="3.30.565.10">
    <property type="entry name" value="Histidine kinase-like ATPase, C-terminal domain"/>
    <property type="match status" value="1"/>
</dbReference>
<keyword evidence="7" id="KW-0547">Nucleotide-binding</keyword>
<evidence type="ECO:0000256" key="12">
    <source>
        <dbReference type="PROSITE-ProRule" id="PRU00169"/>
    </source>
</evidence>
<evidence type="ECO:0000256" key="3">
    <source>
        <dbReference type="ARBA" id="ARBA00012438"/>
    </source>
</evidence>
<dbReference type="GO" id="GO:0016020">
    <property type="term" value="C:membrane"/>
    <property type="evidence" value="ECO:0007669"/>
    <property type="project" value="UniProtKB-SubCell"/>
</dbReference>
<dbReference type="SUPFAM" id="SSF55874">
    <property type="entry name" value="ATPase domain of HSP90 chaperone/DNA topoisomerase II/histidine kinase"/>
    <property type="match status" value="1"/>
</dbReference>
<feature type="signal peptide" evidence="14">
    <location>
        <begin position="1"/>
        <end position="31"/>
    </location>
</feature>
<feature type="region of interest" description="Disordered" evidence="13">
    <location>
        <begin position="640"/>
        <end position="673"/>
    </location>
</feature>
<feature type="domain" description="Response regulatory" evidence="16">
    <location>
        <begin position="676"/>
        <end position="789"/>
    </location>
</feature>
<reference evidence="17" key="1">
    <citation type="submission" date="2023-07" db="EMBL/GenBank/DDBJ databases">
        <title>Genomic Encyclopedia of Type Strains, Phase IV (KMG-IV): sequencing the most valuable type-strain genomes for metagenomic binning, comparative biology and taxonomic classification.</title>
        <authorList>
            <person name="Goeker M."/>
        </authorList>
    </citation>
    <scope>NUCLEOTIDE SEQUENCE</scope>
    <source>
        <strain evidence="17">DSM 24202</strain>
    </source>
</reference>
<dbReference type="InterPro" id="IPR036890">
    <property type="entry name" value="HATPase_C_sf"/>
</dbReference>
<dbReference type="CDD" id="cd17546">
    <property type="entry name" value="REC_hyHK_CKI1_RcsC-like"/>
    <property type="match status" value="1"/>
</dbReference>
<feature type="chain" id="PRO_5042278263" description="histidine kinase" evidence="14">
    <location>
        <begin position="32"/>
        <end position="789"/>
    </location>
</feature>
<evidence type="ECO:0000256" key="14">
    <source>
        <dbReference type="SAM" id="SignalP"/>
    </source>
</evidence>
<dbReference type="Pfam" id="PF00512">
    <property type="entry name" value="HisKA"/>
    <property type="match status" value="1"/>
</dbReference>
<dbReference type="SMART" id="SM00388">
    <property type="entry name" value="HisKA"/>
    <property type="match status" value="1"/>
</dbReference>
<dbReference type="InterPro" id="IPR004358">
    <property type="entry name" value="Sig_transdc_His_kin-like_C"/>
</dbReference>
<dbReference type="EC" id="2.7.13.3" evidence="3"/>
<dbReference type="InterPro" id="IPR001789">
    <property type="entry name" value="Sig_transdc_resp-reg_receiver"/>
</dbReference>
<dbReference type="PROSITE" id="PS50110">
    <property type="entry name" value="RESPONSE_REGULATORY"/>
    <property type="match status" value="1"/>
</dbReference>
<dbReference type="InterPro" id="IPR003661">
    <property type="entry name" value="HisK_dim/P_dom"/>
</dbReference>
<feature type="domain" description="Histidine kinase" evidence="15">
    <location>
        <begin position="414"/>
        <end position="637"/>
    </location>
</feature>
<dbReference type="Proteomes" id="UP001238163">
    <property type="component" value="Unassembled WGS sequence"/>
</dbReference>
<evidence type="ECO:0000256" key="1">
    <source>
        <dbReference type="ARBA" id="ARBA00000085"/>
    </source>
</evidence>
<dbReference type="PROSITE" id="PS50109">
    <property type="entry name" value="HIS_KIN"/>
    <property type="match status" value="1"/>
</dbReference>
<feature type="modified residue" description="4-aspartylphosphate" evidence="12">
    <location>
        <position position="726"/>
    </location>
</feature>
<dbReference type="EMBL" id="JAUSVL010000001">
    <property type="protein sequence ID" value="MDQ0291302.1"/>
    <property type="molecule type" value="Genomic_DNA"/>
</dbReference>
<dbReference type="RefSeq" id="WP_307263892.1">
    <property type="nucleotide sequence ID" value="NZ_JAUSVL010000001.1"/>
</dbReference>
<organism evidence="17 18">
    <name type="scientific">Oligosphaera ethanolica</name>
    <dbReference type="NCBI Taxonomy" id="760260"/>
    <lineage>
        <taxon>Bacteria</taxon>
        <taxon>Pseudomonadati</taxon>
        <taxon>Lentisphaerota</taxon>
        <taxon>Oligosphaeria</taxon>
        <taxon>Oligosphaerales</taxon>
        <taxon>Oligosphaeraceae</taxon>
        <taxon>Oligosphaera</taxon>
    </lineage>
</organism>
<keyword evidence="6" id="KW-0812">Transmembrane</keyword>
<dbReference type="Gene3D" id="3.40.50.2300">
    <property type="match status" value="3"/>
</dbReference>
<gene>
    <name evidence="17" type="ORF">J3R75_003409</name>
</gene>
<sequence>MPRTTCILRPWPLLLAIAVLLAAIGAPAAGAGETPASRPSPDRRVLIVASFHFTHQWSQDIIRAIRHKLATDLNGCIIDYLELNAVRNSPDEIDERFQSFLPGIKAGKYDCVIAILDDAIKLLRKHHEAIPQTVPLVVYSNHGIVDQIRAVHANSTGINGQIDLEKNVELGLLVLPDSQEALIIVDPADASADLTRSIQQKTAAFTSCRVRVVNGGSFSYLELLAMTRQLPAKSFVVLGFYRDYSRDGYGSMVDFARNFFAECPRPCLVPTSLSLTNGSLGGSTSKGTNNGETLAEMVLQTIKNGQADKIRIAKEHTNFVIDIAIAKRFNVSIDDLPDNVLLINKTYSLWETNKAEIILLTGIVLSLSALTACLIVISSRSRRNAELSQLNRQLSQAVADAQQAAQAKTMFLATMSHEIRTPLNAVIGFSELLQHDHIPPAQQKEYLQAINVAGVSLLNLINDILDLSKIESNQMYFATARTDFRALCRDIALIFRHRLDETGLALSIRDAADFPWVYVDARRLRQILLNLVGNAVKFTHRGGIIIDCQFSPSDDNRGTLIIKVSDTGIGIPKDNQSKIFEPFIQDESIRGTRAEENSTGLGLPIVKRLIERMGGTLTLNSEKDLGSCFTIELPNVAFSRRQPTDHDGDENQASSDKTGTGTVTDTTKGNPPPELSLLLVDDVAMNLKVLAMMAKRLGCQTHSSSSGLKALTMLEEGLRPDIVLTDIWMPGMDGFELARRIRANDDWSSIRLIAISAGSMSDGEAEQCLFDVFLQKPVTLACLRAALFR</sequence>
<dbReference type="PRINTS" id="PR00344">
    <property type="entry name" value="BCTRLSENSOR"/>
</dbReference>